<sequence length="1038" mass="115576">MQPQKLRMKNFGPFIDETVDFRVFDGQGLFLISGKTGAGKTTIFDAMTYALFGQTSGKLRSPKEMRSSFAVASAATEVSFTFEHGGFAYEITRRPEQVLTRTRGEGLAKKAAKTSLVIFDDQGQEKEQLTKGVDKYIQDLLHLTADQFFKIIMLPQGEFRNFLVASSLEKEQVLRKLFDTQLYQDVTDWLKDQEAAGTEALEVLSVKATTVAEHFQWEQPQTATSWRELPDLWQTDLASLQDKISELETAVSSAQAAEKVAEQAFYQGKELQGYFDEQAELDIQAKELAEKGPEILDMQKEIAALTWAQSNQHLLRELDQSQSTCEGYEKQVAASKTQLQSLAEQLAAWEAEKTTLQSVEATLAQEQKELTQKELLLPVAQQHERLTDEVSAVRQTLKQFAQVQDKLTKQQNQLAKDQEKLESLAGEGQALQSQKLQLTQLASLKERLVQLTKEQEDLAQEISEKTAASDGQRQKAQALVEQAATTKAELLQVKSRQASLMIAKLSQDLLPGEPCPVCGSREHPAHQVTELPTVDFGENESRLTQLETQWQELSQASTLAYAEMDHLIQGVDQLARQKEQGLTASRELLAQFTAELAHFTQEKPGDVATSLALYEELQEQVTKALAESNQAKEQLASLSGTVDQLTTEKEQLAQQQQEAQTQKNRLEGEITSLNRQLDGISLSDLQEVIKSLETEIQLKNQCLQAFAHKGTQLQQEQTALSATLTQQTEQAAKARITADTAAKAVAECLAQAPSPTSEAEFRKLVTGLGQLAVLQETVRKYEQQRDYVTRSQEKVTQRLADKVPPDLATLSVKQAEAQEQTTKLRNLLASCLAQKESNEQIQAQLVQLIKENEALVARQSELTQLTDTISGKNRYKTSLERYILQKYLQEVLVVANERLLRLTKGRYQFQLAEKDTGGRGQKGLDVDIYDDNSGQTRRVQTLSGGESFIAALALALSLADVIQNRAGGIPIEALFIDEGFGSLDEESLEMALEALSMIETEGRLIGIISHVQELKERISRKLLVKAQGTGQSRIELQA</sequence>
<dbReference type="PANTHER" id="PTHR32114">
    <property type="entry name" value="ABC TRANSPORTER ABCH.3"/>
    <property type="match status" value="1"/>
</dbReference>
<protein>
    <recommendedName>
        <fullName evidence="3">Nuclease SbcCD subunit C</fullName>
    </recommendedName>
</protein>
<evidence type="ECO:0000259" key="5">
    <source>
        <dbReference type="Pfam" id="PF13476"/>
    </source>
</evidence>
<evidence type="ECO:0000313" key="7">
    <source>
        <dbReference type="Proteomes" id="UP001256711"/>
    </source>
</evidence>
<organism evidence="6 7">
    <name type="scientific">Enterococcus asini</name>
    <dbReference type="NCBI Taxonomy" id="57732"/>
    <lineage>
        <taxon>Bacteria</taxon>
        <taxon>Bacillati</taxon>
        <taxon>Bacillota</taxon>
        <taxon>Bacilli</taxon>
        <taxon>Lactobacillales</taxon>
        <taxon>Enterococcaceae</taxon>
        <taxon>Enterococcus</taxon>
    </lineage>
</organism>
<dbReference type="AlphaFoldDB" id="A0AAW8U1B5"/>
<gene>
    <name evidence="6" type="ORF">P7H43_04675</name>
</gene>
<comment type="subunit">
    <text evidence="2">Heterodimer of SbcC and SbcD.</text>
</comment>
<evidence type="ECO:0000256" key="1">
    <source>
        <dbReference type="ARBA" id="ARBA00006930"/>
    </source>
</evidence>
<feature type="coiled-coil region" evidence="4">
    <location>
        <begin position="614"/>
        <end position="702"/>
    </location>
</feature>
<evidence type="ECO:0000256" key="2">
    <source>
        <dbReference type="ARBA" id="ARBA00011322"/>
    </source>
</evidence>
<dbReference type="InterPro" id="IPR038729">
    <property type="entry name" value="Rad50/SbcC_AAA"/>
</dbReference>
<keyword evidence="4" id="KW-0175">Coiled coil</keyword>
<reference evidence="6" key="1">
    <citation type="submission" date="2023-03" db="EMBL/GenBank/DDBJ databases">
        <authorList>
            <person name="Shen W."/>
            <person name="Cai J."/>
        </authorList>
    </citation>
    <scope>NUCLEOTIDE SEQUENCE</scope>
    <source>
        <strain evidence="6">B226-2</strain>
    </source>
</reference>
<dbReference type="Gene3D" id="3.40.50.300">
    <property type="entry name" value="P-loop containing nucleotide triphosphate hydrolases"/>
    <property type="match status" value="2"/>
</dbReference>
<dbReference type="PANTHER" id="PTHR32114:SF2">
    <property type="entry name" value="ABC TRANSPORTER ABCH.3"/>
    <property type="match status" value="1"/>
</dbReference>
<feature type="coiled-coil region" evidence="4">
    <location>
        <begin position="311"/>
        <end position="468"/>
    </location>
</feature>
<dbReference type="EMBL" id="JARQBJ010000002">
    <property type="protein sequence ID" value="MDT2809768.1"/>
    <property type="molecule type" value="Genomic_DNA"/>
</dbReference>
<dbReference type="InterPro" id="IPR027417">
    <property type="entry name" value="P-loop_NTPase"/>
</dbReference>
<dbReference type="SUPFAM" id="SSF52540">
    <property type="entry name" value="P-loop containing nucleoside triphosphate hydrolases"/>
    <property type="match status" value="2"/>
</dbReference>
<accession>A0AAW8U1B5</accession>
<dbReference type="GO" id="GO:0016887">
    <property type="term" value="F:ATP hydrolysis activity"/>
    <property type="evidence" value="ECO:0007669"/>
    <property type="project" value="InterPro"/>
</dbReference>
<evidence type="ECO:0000256" key="3">
    <source>
        <dbReference type="ARBA" id="ARBA00013368"/>
    </source>
</evidence>
<feature type="domain" description="Rad50/SbcC-type AAA" evidence="5">
    <location>
        <begin position="5"/>
        <end position="183"/>
    </location>
</feature>
<dbReference type="Proteomes" id="UP001256711">
    <property type="component" value="Unassembled WGS sequence"/>
</dbReference>
<evidence type="ECO:0000256" key="4">
    <source>
        <dbReference type="SAM" id="Coils"/>
    </source>
</evidence>
<dbReference type="Pfam" id="PF13558">
    <property type="entry name" value="SbcC_Walker_B"/>
    <property type="match status" value="1"/>
</dbReference>
<name>A0AAW8U1B5_9ENTE</name>
<dbReference type="RefSeq" id="WP_311835146.1">
    <property type="nucleotide sequence ID" value="NZ_JARQBJ010000002.1"/>
</dbReference>
<evidence type="ECO:0000313" key="6">
    <source>
        <dbReference type="EMBL" id="MDT2809768.1"/>
    </source>
</evidence>
<dbReference type="GO" id="GO:0006302">
    <property type="term" value="P:double-strand break repair"/>
    <property type="evidence" value="ECO:0007669"/>
    <property type="project" value="InterPro"/>
</dbReference>
<dbReference type="Pfam" id="PF13476">
    <property type="entry name" value="AAA_23"/>
    <property type="match status" value="1"/>
</dbReference>
<comment type="similarity">
    <text evidence="1">Belongs to the SMC family. SbcC subfamily.</text>
</comment>
<comment type="caution">
    <text evidence="6">The sequence shown here is derived from an EMBL/GenBank/DDBJ whole genome shotgun (WGS) entry which is preliminary data.</text>
</comment>
<proteinExistence type="inferred from homology"/>